<protein>
    <recommendedName>
        <fullName evidence="3">Gamma-butyrobetaine hydroxylase-like N-terminal domain-containing protein</fullName>
    </recommendedName>
</protein>
<keyword evidence="2" id="KW-0408">Iron</keyword>
<dbReference type="EMBL" id="JALJOQ010000135">
    <property type="protein sequence ID" value="KAK9794682.1"/>
    <property type="molecule type" value="Genomic_DNA"/>
</dbReference>
<proteinExistence type="predicted"/>
<organism evidence="4 5">
    <name type="scientific">Symbiochloris irregularis</name>
    <dbReference type="NCBI Taxonomy" id="706552"/>
    <lineage>
        <taxon>Eukaryota</taxon>
        <taxon>Viridiplantae</taxon>
        <taxon>Chlorophyta</taxon>
        <taxon>core chlorophytes</taxon>
        <taxon>Trebouxiophyceae</taxon>
        <taxon>Trebouxiales</taxon>
        <taxon>Trebouxiaceae</taxon>
        <taxon>Symbiochloris</taxon>
    </lineage>
</organism>
<reference evidence="4 5" key="1">
    <citation type="journal article" date="2024" name="Nat. Commun.">
        <title>Phylogenomics reveals the evolutionary origins of lichenization in chlorophyte algae.</title>
        <authorList>
            <person name="Puginier C."/>
            <person name="Libourel C."/>
            <person name="Otte J."/>
            <person name="Skaloud P."/>
            <person name="Haon M."/>
            <person name="Grisel S."/>
            <person name="Petersen M."/>
            <person name="Berrin J.G."/>
            <person name="Delaux P.M."/>
            <person name="Dal Grande F."/>
            <person name="Keller J."/>
        </authorList>
    </citation>
    <scope>NUCLEOTIDE SEQUENCE [LARGE SCALE GENOMIC DNA]</scope>
    <source>
        <strain evidence="4 5">SAG 2036</strain>
    </source>
</reference>
<dbReference type="InterPro" id="IPR038492">
    <property type="entry name" value="GBBH-like_N_sf"/>
</dbReference>
<evidence type="ECO:0000259" key="3">
    <source>
        <dbReference type="Pfam" id="PF06155"/>
    </source>
</evidence>
<feature type="domain" description="Gamma-butyrobetaine hydroxylase-like N-terminal" evidence="3">
    <location>
        <begin position="33"/>
        <end position="96"/>
    </location>
</feature>
<evidence type="ECO:0000313" key="4">
    <source>
        <dbReference type="EMBL" id="KAK9794682.1"/>
    </source>
</evidence>
<dbReference type="GO" id="GO:0046872">
    <property type="term" value="F:metal ion binding"/>
    <property type="evidence" value="ECO:0007669"/>
    <property type="project" value="UniProtKB-KW"/>
</dbReference>
<keyword evidence="1" id="KW-0479">Metal-binding</keyword>
<dbReference type="InterPro" id="IPR010376">
    <property type="entry name" value="GBBH-like_N"/>
</dbReference>
<dbReference type="Pfam" id="PF06155">
    <property type="entry name" value="GBBH-like_N"/>
    <property type="match status" value="1"/>
</dbReference>
<dbReference type="Gene3D" id="3.30.2020.30">
    <property type="match status" value="1"/>
</dbReference>
<gene>
    <name evidence="4" type="ORF">WJX73_009410</name>
</gene>
<dbReference type="PANTHER" id="PTHR35303:SF5">
    <property type="entry name" value="OS02G0197800 PROTEIN"/>
    <property type="match status" value="1"/>
</dbReference>
<name>A0AAW1NU86_9CHLO</name>
<evidence type="ECO:0000256" key="2">
    <source>
        <dbReference type="ARBA" id="ARBA00023004"/>
    </source>
</evidence>
<keyword evidence="5" id="KW-1185">Reference proteome</keyword>
<dbReference type="PANTHER" id="PTHR35303">
    <property type="entry name" value="OS02G0197800 PROTEIN"/>
    <property type="match status" value="1"/>
</dbReference>
<dbReference type="AlphaFoldDB" id="A0AAW1NU86"/>
<evidence type="ECO:0000256" key="1">
    <source>
        <dbReference type="ARBA" id="ARBA00022723"/>
    </source>
</evidence>
<accession>A0AAW1NU86</accession>
<evidence type="ECO:0000313" key="5">
    <source>
        <dbReference type="Proteomes" id="UP001465755"/>
    </source>
</evidence>
<sequence>MLRRLSSSAQRLIPTTQTPVLQKSPITATDILLLRQNRELEVSFSDGAVFRYSSELLRVESPAANSKSKAAGRTLDVVAGRRHVAILGLEAVGSYASG</sequence>
<dbReference type="Proteomes" id="UP001465755">
    <property type="component" value="Unassembled WGS sequence"/>
</dbReference>
<comment type="caution">
    <text evidence="4">The sequence shown here is derived from an EMBL/GenBank/DDBJ whole genome shotgun (WGS) entry which is preliminary data.</text>
</comment>